<dbReference type="Proteomes" id="UP000712570">
    <property type="component" value="Unassembled WGS sequence"/>
</dbReference>
<evidence type="ECO:0000259" key="1">
    <source>
        <dbReference type="PROSITE" id="PS51186"/>
    </source>
</evidence>
<sequence>MDYELNQFGQPVGLPLQNWVAPVFPPAKVLNGWGCKVEPLSLARHSDDLWQAFSADDGRMWTYLTSGPFAEVQAFHAWLDRVSSGVDPQFYAIVDEASGKALGLAAYLRIDPAAAAIEVGWLHFSPALQGTRLATAAMVLMMKNAFELGYRRYEWKCNALNLPSRKAAQRFGFSFEGVFRQATVNRGRNRDTAWFSVLDKEWPALEEAYIQWLSPDNFDGAGRQRLALSDLTRPLLAMKDVAPPRL</sequence>
<dbReference type="PANTHER" id="PTHR43441">
    <property type="entry name" value="RIBOSOMAL-PROTEIN-SERINE ACETYLTRANSFERASE"/>
    <property type="match status" value="1"/>
</dbReference>
<dbReference type="Pfam" id="PF13302">
    <property type="entry name" value="Acetyltransf_3"/>
    <property type="match status" value="1"/>
</dbReference>
<evidence type="ECO:0000313" key="2">
    <source>
        <dbReference type="EMBL" id="NHQ88409.1"/>
    </source>
</evidence>
<protein>
    <submittedName>
        <fullName evidence="2">GNAT family N-acetyltransferase</fullName>
    </submittedName>
</protein>
<proteinExistence type="predicted"/>
<dbReference type="RefSeq" id="WP_166830112.1">
    <property type="nucleotide sequence ID" value="NZ_JAAOLX010000014.1"/>
</dbReference>
<dbReference type="PANTHER" id="PTHR43441:SF2">
    <property type="entry name" value="FAMILY ACETYLTRANSFERASE, PUTATIVE (AFU_ORTHOLOGUE AFUA_7G00850)-RELATED"/>
    <property type="match status" value="1"/>
</dbReference>
<keyword evidence="3" id="KW-1185">Reference proteome</keyword>
<dbReference type="InterPro" id="IPR016181">
    <property type="entry name" value="Acyl_CoA_acyltransferase"/>
</dbReference>
<dbReference type="EMBL" id="JAAOLX010000014">
    <property type="protein sequence ID" value="NHQ88409.1"/>
    <property type="molecule type" value="Genomic_DNA"/>
</dbReference>
<comment type="caution">
    <text evidence="2">The sequence shown here is derived from an EMBL/GenBank/DDBJ whole genome shotgun (WGS) entry which is preliminary data.</text>
</comment>
<evidence type="ECO:0000313" key="3">
    <source>
        <dbReference type="Proteomes" id="UP000712570"/>
    </source>
</evidence>
<accession>A0ABX0L2H7</accession>
<organism evidence="2 3">
    <name type="scientific">Iodobacter violaceini</name>
    <dbReference type="NCBI Taxonomy" id="3044271"/>
    <lineage>
        <taxon>Bacteria</taxon>
        <taxon>Pseudomonadati</taxon>
        <taxon>Pseudomonadota</taxon>
        <taxon>Betaproteobacteria</taxon>
        <taxon>Neisseriales</taxon>
        <taxon>Chitinibacteraceae</taxon>
        <taxon>Iodobacter</taxon>
    </lineage>
</organism>
<dbReference type="InterPro" id="IPR000182">
    <property type="entry name" value="GNAT_dom"/>
</dbReference>
<dbReference type="InterPro" id="IPR051908">
    <property type="entry name" value="Ribosomal_N-acetyltransferase"/>
</dbReference>
<dbReference type="Gene3D" id="3.40.630.30">
    <property type="match status" value="1"/>
</dbReference>
<reference evidence="2 3" key="1">
    <citation type="submission" date="2020-03" db="EMBL/GenBank/DDBJ databases">
        <title>Draft genome sequence of environmentally isolated violet-colored cultures.</title>
        <authorList>
            <person name="Wilson H.S."/>
        </authorList>
    </citation>
    <scope>NUCLEOTIDE SEQUENCE [LARGE SCALE GENOMIC DNA]</scope>
    <source>
        <strain evidence="2 3">HSC-16F04</strain>
    </source>
</reference>
<dbReference type="PROSITE" id="PS51186">
    <property type="entry name" value="GNAT"/>
    <property type="match status" value="1"/>
</dbReference>
<dbReference type="SUPFAM" id="SSF55729">
    <property type="entry name" value="Acyl-CoA N-acyltransferases (Nat)"/>
    <property type="match status" value="1"/>
</dbReference>
<feature type="domain" description="N-acetyltransferase" evidence="1">
    <location>
        <begin position="47"/>
        <end position="201"/>
    </location>
</feature>
<gene>
    <name evidence="2" type="ORF">HA050_20115</name>
</gene>
<name>A0ABX0L2H7_9NEIS</name>